<dbReference type="CDD" id="cd18774">
    <property type="entry name" value="PDC2_HK_sensor"/>
    <property type="match status" value="1"/>
</dbReference>
<dbReference type="InterPro" id="IPR004358">
    <property type="entry name" value="Sig_transdc_His_kin-like_C"/>
</dbReference>
<evidence type="ECO:0000256" key="11">
    <source>
        <dbReference type="PROSITE-ProRule" id="PRU00110"/>
    </source>
</evidence>
<dbReference type="CDD" id="cd00088">
    <property type="entry name" value="HPT"/>
    <property type="match status" value="1"/>
</dbReference>
<dbReference type="FunFam" id="1.10.287.130:FF:000002">
    <property type="entry name" value="Two-component osmosensing histidine kinase"/>
    <property type="match status" value="1"/>
</dbReference>
<dbReference type="SUPFAM" id="SSF55785">
    <property type="entry name" value="PYP-like sensor domain (PAS domain)"/>
    <property type="match status" value="3"/>
</dbReference>
<keyword evidence="14" id="KW-0472">Membrane</keyword>
<feature type="modified residue" description="4-aspartylphosphate" evidence="12">
    <location>
        <position position="1138"/>
    </location>
</feature>
<evidence type="ECO:0000256" key="2">
    <source>
        <dbReference type="ARBA" id="ARBA00012438"/>
    </source>
</evidence>
<evidence type="ECO:0000256" key="5">
    <source>
        <dbReference type="ARBA" id="ARBA00022741"/>
    </source>
</evidence>
<proteinExistence type="predicted"/>
<protein>
    <recommendedName>
        <fullName evidence="10">Sensory/regulatory protein RpfC</fullName>
        <ecNumber evidence="2">2.7.13.3</ecNumber>
    </recommendedName>
</protein>
<feature type="domain" description="Response regulatory" evidence="16">
    <location>
        <begin position="1231"/>
        <end position="1349"/>
    </location>
</feature>
<dbReference type="PANTHER" id="PTHR45339">
    <property type="entry name" value="HYBRID SIGNAL TRANSDUCTION HISTIDINE KINASE J"/>
    <property type="match status" value="1"/>
</dbReference>
<dbReference type="Gene3D" id="1.20.120.160">
    <property type="entry name" value="HPT domain"/>
    <property type="match status" value="1"/>
</dbReference>
<feature type="modified residue" description="Phosphohistidine" evidence="11">
    <location>
        <position position="1419"/>
    </location>
</feature>
<dbReference type="GO" id="GO:0005886">
    <property type="term" value="C:plasma membrane"/>
    <property type="evidence" value="ECO:0007669"/>
    <property type="project" value="UniProtKB-SubCell"/>
</dbReference>
<dbReference type="SMART" id="SM00387">
    <property type="entry name" value="HATPase_c"/>
    <property type="match status" value="1"/>
</dbReference>
<keyword evidence="14" id="KW-0812">Transmembrane</keyword>
<feature type="transmembrane region" description="Helical" evidence="14">
    <location>
        <begin position="6"/>
        <end position="23"/>
    </location>
</feature>
<dbReference type="InterPro" id="IPR036641">
    <property type="entry name" value="HPT_dom_sf"/>
</dbReference>
<dbReference type="PRINTS" id="PR00344">
    <property type="entry name" value="BCTRLSENSOR"/>
</dbReference>
<evidence type="ECO:0000259" key="15">
    <source>
        <dbReference type="PROSITE" id="PS50109"/>
    </source>
</evidence>
<dbReference type="CDD" id="cd17546">
    <property type="entry name" value="REC_hyHK_CKI1_RcsC-like"/>
    <property type="match status" value="2"/>
</dbReference>
<keyword evidence="13" id="KW-0175">Coiled coil</keyword>
<comment type="caution">
    <text evidence="20">The sequence shown here is derived from an EMBL/GenBank/DDBJ whole genome shotgun (WGS) entry which is preliminary data.</text>
</comment>
<dbReference type="Pfam" id="PF02518">
    <property type="entry name" value="HATPase_c"/>
    <property type="match status" value="1"/>
</dbReference>
<evidence type="ECO:0000256" key="10">
    <source>
        <dbReference type="ARBA" id="ARBA00068150"/>
    </source>
</evidence>
<keyword evidence="5" id="KW-0547">Nucleotide-binding</keyword>
<feature type="domain" description="Histidine kinase" evidence="15">
    <location>
        <begin position="843"/>
        <end position="1064"/>
    </location>
</feature>
<keyword evidence="6" id="KW-0418">Kinase</keyword>
<keyword evidence="8" id="KW-0902">Two-component regulatory system</keyword>
<dbReference type="InterPro" id="IPR001789">
    <property type="entry name" value="Sig_transdc_resp-reg_receiver"/>
</dbReference>
<feature type="domain" description="HPt" evidence="19">
    <location>
        <begin position="1380"/>
        <end position="1479"/>
    </location>
</feature>
<dbReference type="PROSITE" id="PS50109">
    <property type="entry name" value="HIS_KIN"/>
    <property type="match status" value="1"/>
</dbReference>
<evidence type="ECO:0000256" key="7">
    <source>
        <dbReference type="ARBA" id="ARBA00022840"/>
    </source>
</evidence>
<feature type="domain" description="PAS" evidence="17">
    <location>
        <begin position="448"/>
        <end position="489"/>
    </location>
</feature>
<name>A0A1F5YWU1_9BACT</name>
<evidence type="ECO:0000259" key="16">
    <source>
        <dbReference type="PROSITE" id="PS50110"/>
    </source>
</evidence>
<dbReference type="CDD" id="cd00130">
    <property type="entry name" value="PAS"/>
    <property type="match status" value="2"/>
</dbReference>
<dbReference type="EMBL" id="MFIX01000104">
    <property type="protein sequence ID" value="OGG04661.1"/>
    <property type="molecule type" value="Genomic_DNA"/>
</dbReference>
<feature type="domain" description="PAC" evidence="18">
    <location>
        <begin position="658"/>
        <end position="710"/>
    </location>
</feature>
<feature type="coiled-coil region" evidence="13">
    <location>
        <begin position="49"/>
        <end position="76"/>
    </location>
</feature>
<dbReference type="GO" id="GO:0005524">
    <property type="term" value="F:ATP binding"/>
    <property type="evidence" value="ECO:0007669"/>
    <property type="project" value="UniProtKB-KW"/>
</dbReference>
<dbReference type="PROSITE" id="PS50110">
    <property type="entry name" value="RESPONSE_REGULATORY"/>
    <property type="match status" value="2"/>
</dbReference>
<gene>
    <name evidence="20" type="ORF">A3F83_09280</name>
</gene>
<dbReference type="InterPro" id="IPR036890">
    <property type="entry name" value="HATPase_C_sf"/>
</dbReference>
<keyword evidence="7" id="KW-0067">ATP-binding</keyword>
<dbReference type="Pfam" id="PF00512">
    <property type="entry name" value="HisKA"/>
    <property type="match status" value="1"/>
</dbReference>
<dbReference type="PROSITE" id="PS50112">
    <property type="entry name" value="PAS"/>
    <property type="match status" value="1"/>
</dbReference>
<dbReference type="Gene3D" id="3.30.450.20">
    <property type="entry name" value="PAS domain"/>
    <property type="match status" value="4"/>
</dbReference>
<dbReference type="InterPro" id="IPR036097">
    <property type="entry name" value="HisK_dim/P_sf"/>
</dbReference>
<evidence type="ECO:0000256" key="9">
    <source>
        <dbReference type="ARBA" id="ARBA00064003"/>
    </source>
</evidence>
<dbReference type="EC" id="2.7.13.3" evidence="2"/>
<dbReference type="STRING" id="1817867.A3F83_09280"/>
<evidence type="ECO:0000259" key="17">
    <source>
        <dbReference type="PROSITE" id="PS50112"/>
    </source>
</evidence>
<dbReference type="PROSITE" id="PS50113">
    <property type="entry name" value="PAC"/>
    <property type="match status" value="1"/>
</dbReference>
<dbReference type="SMART" id="SM00448">
    <property type="entry name" value="REC"/>
    <property type="match status" value="2"/>
</dbReference>
<evidence type="ECO:0000259" key="19">
    <source>
        <dbReference type="PROSITE" id="PS50894"/>
    </source>
</evidence>
<dbReference type="InterPro" id="IPR000700">
    <property type="entry name" value="PAS-assoc_C"/>
</dbReference>
<evidence type="ECO:0000256" key="14">
    <source>
        <dbReference type="SAM" id="Phobius"/>
    </source>
</evidence>
<feature type="domain" description="Response regulatory" evidence="16">
    <location>
        <begin position="1084"/>
        <end position="1205"/>
    </location>
</feature>
<dbReference type="InterPro" id="IPR035965">
    <property type="entry name" value="PAS-like_dom_sf"/>
</dbReference>
<dbReference type="InterPro" id="IPR011006">
    <property type="entry name" value="CheY-like_superfamily"/>
</dbReference>
<dbReference type="SUPFAM" id="SSF55874">
    <property type="entry name" value="ATPase domain of HSP90 chaperone/DNA topoisomerase II/histidine kinase"/>
    <property type="match status" value="1"/>
</dbReference>
<dbReference type="NCBIfam" id="TIGR00229">
    <property type="entry name" value="sensory_box"/>
    <property type="match status" value="2"/>
</dbReference>
<comment type="catalytic activity">
    <reaction evidence="1">
        <text>ATP + protein L-histidine = ADP + protein N-phospho-L-histidine.</text>
        <dbReference type="EC" id="2.7.13.3"/>
    </reaction>
</comment>
<evidence type="ECO:0000256" key="4">
    <source>
        <dbReference type="ARBA" id="ARBA00022679"/>
    </source>
</evidence>
<sequence length="1479" mass="167288">MYLFNLISLVLAPVLILTMLWTLDEIGRFRTEARLYGDSYLENQRVVIRDQVNMALELIQEKRERAGEELKENLRKTVEAELDIANYLYATFRDEKTDSQIKSLIAERLKVSAFEPEHLHVSVISREGQFVLYNSGHKGGARPELKPDRLEIKLRSEELWRMAGDAPGKAQEFAFPVEGNKQILGCVTVFKPLNWLLVASISLDEWEQNLQQTLLEQIGRMQFGREGYIFIVRYDGLILMNNFQPQHIGKYHKDLPDPSAAIVPILERQACEKPEGDFIQYQWNRPADNKPSPKLSFVRGIEDWQWMVGTGVYLNTIEEVIAHRRAELKNRLQERLFLLLALALTLVLVASFFARHFSKKLGREFDVFNTFFNKAALTDQLIDKDSLQFEEFRRLAEPANAMVGQRAQAEEQLRKLNEELESRVQERTQKLQDEILERQRMEEVLKENEERFRGIFEKSPIGIMVYDSEGFILNINPVCMNIYGFRSFEDVQGFNLYDSPVLTEADKAGLRRGETISRETAIDFRVRRKLKLYKTSKSDRDTLFVHLVITPLKSNGEGTLQGYLVQVRDVTQAHKVEEALYYEKFLLNSLMESSHDAIYFKDTESRFTRINRYLAKYFGLNDENEAVGKSDFDFFTEEHARAAYNDEQGVIKTGQPLINQEEKETWPDGRVSWVSSSYLPLSDPQGKIIGLVGLSRDITQRVLAEQAARKEYAKLAAMISVMEEGVVFADAGNVIVEANDFFCRFINLERSALLGQRIENLHQTEIFSGVMDIIDGFRKELASRPYIAQRPFNEAEVILRVQPIYLEGKYDGVLFNLVDVTDLVKARREAENASRAKSEFLARMSHEIRTPMNGVIGMTELALDTELSKEQRDYLETVKESAGALLNVINDILDFSKIEAGKLVLELMEFELRDSLHDIVKALALHAEKKGLELACRIAPEVPDLLVGDPGRLRQVVINLLSNAIKFTEKGEVVAGVETERESDSEALLHFTVSDTGIGIPREKQKSIFDAFEQADISMTRRFGGTGLGLSIASQLIGMMGGRIWVESEPGKGSTFHFTARFQISKEPRVQRAPRSRSEITNLRVLVVDDNETNRRILKEILASWRMCPFLAESGVAALGLLDEDQAADGHFDLFILDAAMPGMDGFTLAEMILKREGSRDASIIILTSAGQRGDATRCREIGIKAYLTKPVKQSDLLDTILNCMQTTQPEKLQAGLITRHALRESRRSLYILLAEDNPVNRKLAISLLQKWGHTAKTAANGKEVLAALAEEKFDLVLMDINMPEMDGLETTAVIREKERTSGSHLPIIAMTAHALEGDRERFLEAGMDDYISKPVQAQSLFEALEKSAAQPERIEPDLTVIPSELVLDMDSMLSHVGGDTELLREIAGVFLEVSPGFMQELRQAIEAGDAGRIENTAHTLKGSISNFTAGKAFQAAYDLEKKGRAGEINATWEGYAVLEREIGRLRASLEAYIKESLS</sequence>
<dbReference type="CDD" id="cd16922">
    <property type="entry name" value="HATPase_EvgS-ArcB-TorS-like"/>
    <property type="match status" value="1"/>
</dbReference>
<evidence type="ECO:0000256" key="3">
    <source>
        <dbReference type="ARBA" id="ARBA00022553"/>
    </source>
</evidence>
<feature type="modified residue" description="4-aspartylphosphate" evidence="12">
    <location>
        <position position="1280"/>
    </location>
</feature>
<dbReference type="CDD" id="cd00082">
    <property type="entry name" value="HisKA"/>
    <property type="match status" value="1"/>
</dbReference>
<evidence type="ECO:0000256" key="1">
    <source>
        <dbReference type="ARBA" id="ARBA00000085"/>
    </source>
</evidence>
<dbReference type="PROSITE" id="PS50894">
    <property type="entry name" value="HPT"/>
    <property type="match status" value="1"/>
</dbReference>
<dbReference type="SMART" id="SM00086">
    <property type="entry name" value="PAC"/>
    <property type="match status" value="2"/>
</dbReference>
<organism evidence="20 21">
    <name type="scientific">Candidatus Glassbacteria bacterium RIFCSPLOWO2_12_FULL_58_11</name>
    <dbReference type="NCBI Taxonomy" id="1817867"/>
    <lineage>
        <taxon>Bacteria</taxon>
        <taxon>Candidatus Glassiibacteriota</taxon>
    </lineage>
</organism>
<dbReference type="InterPro" id="IPR000014">
    <property type="entry name" value="PAS"/>
</dbReference>
<dbReference type="Pfam" id="PF01627">
    <property type="entry name" value="Hpt"/>
    <property type="match status" value="1"/>
</dbReference>
<accession>A0A1F5YWU1</accession>
<dbReference type="Pfam" id="PF13426">
    <property type="entry name" value="PAS_9"/>
    <property type="match status" value="2"/>
</dbReference>
<keyword evidence="4" id="KW-0808">Transferase</keyword>
<dbReference type="Pfam" id="PF00072">
    <property type="entry name" value="Response_reg"/>
    <property type="match status" value="2"/>
</dbReference>
<dbReference type="Gene3D" id="3.30.565.10">
    <property type="entry name" value="Histidine kinase-like ATPase, C-terminal domain"/>
    <property type="match status" value="1"/>
</dbReference>
<dbReference type="Pfam" id="PF08269">
    <property type="entry name" value="dCache_2"/>
    <property type="match status" value="1"/>
</dbReference>
<evidence type="ECO:0000256" key="13">
    <source>
        <dbReference type="SAM" id="Coils"/>
    </source>
</evidence>
<keyword evidence="14" id="KW-1133">Transmembrane helix</keyword>
<dbReference type="SMART" id="SM00388">
    <property type="entry name" value="HisKA"/>
    <property type="match status" value="1"/>
</dbReference>
<dbReference type="Pfam" id="PF08448">
    <property type="entry name" value="PAS_4"/>
    <property type="match status" value="1"/>
</dbReference>
<dbReference type="InterPro" id="IPR003594">
    <property type="entry name" value="HATPase_dom"/>
</dbReference>
<dbReference type="Gene3D" id="3.40.50.2300">
    <property type="match status" value="2"/>
</dbReference>
<evidence type="ECO:0000313" key="20">
    <source>
        <dbReference type="EMBL" id="OGG04661.1"/>
    </source>
</evidence>
<evidence type="ECO:0000256" key="12">
    <source>
        <dbReference type="PROSITE-ProRule" id="PRU00169"/>
    </source>
</evidence>
<dbReference type="InterPro" id="IPR004010">
    <property type="entry name" value="Double_Cache_2"/>
</dbReference>
<feature type="transmembrane region" description="Helical" evidence="14">
    <location>
        <begin position="336"/>
        <end position="354"/>
    </location>
</feature>
<dbReference type="InterPro" id="IPR008207">
    <property type="entry name" value="Sig_transdc_His_kin_Hpt_dom"/>
</dbReference>
<reference evidence="20 21" key="1">
    <citation type="journal article" date="2016" name="Nat. Commun.">
        <title>Thousands of microbial genomes shed light on interconnected biogeochemical processes in an aquifer system.</title>
        <authorList>
            <person name="Anantharaman K."/>
            <person name="Brown C.T."/>
            <person name="Hug L.A."/>
            <person name="Sharon I."/>
            <person name="Castelle C.J."/>
            <person name="Probst A.J."/>
            <person name="Thomas B.C."/>
            <person name="Singh A."/>
            <person name="Wilkins M.J."/>
            <person name="Karaoz U."/>
            <person name="Brodie E.L."/>
            <person name="Williams K.H."/>
            <person name="Hubbard S.S."/>
            <person name="Banfield J.F."/>
        </authorList>
    </citation>
    <scope>NUCLEOTIDE SEQUENCE [LARGE SCALE GENOMIC DNA]</scope>
</reference>
<dbReference type="GO" id="GO:0000155">
    <property type="term" value="F:phosphorelay sensor kinase activity"/>
    <property type="evidence" value="ECO:0007669"/>
    <property type="project" value="InterPro"/>
</dbReference>
<evidence type="ECO:0000313" key="21">
    <source>
        <dbReference type="Proteomes" id="UP000179129"/>
    </source>
</evidence>
<dbReference type="SUPFAM" id="SSF47226">
    <property type="entry name" value="Histidine-containing phosphotransfer domain, HPT domain"/>
    <property type="match status" value="1"/>
</dbReference>
<dbReference type="InterPro" id="IPR005467">
    <property type="entry name" value="His_kinase_dom"/>
</dbReference>
<evidence type="ECO:0000256" key="8">
    <source>
        <dbReference type="ARBA" id="ARBA00023012"/>
    </source>
</evidence>
<dbReference type="PANTHER" id="PTHR45339:SF5">
    <property type="entry name" value="HISTIDINE KINASE"/>
    <property type="match status" value="1"/>
</dbReference>
<dbReference type="Gene3D" id="1.10.287.130">
    <property type="match status" value="1"/>
</dbReference>
<dbReference type="InterPro" id="IPR001610">
    <property type="entry name" value="PAC"/>
</dbReference>
<dbReference type="FunFam" id="3.30.565.10:FF:000010">
    <property type="entry name" value="Sensor histidine kinase RcsC"/>
    <property type="match status" value="1"/>
</dbReference>
<evidence type="ECO:0000259" key="18">
    <source>
        <dbReference type="PROSITE" id="PS50113"/>
    </source>
</evidence>
<keyword evidence="3 12" id="KW-0597">Phosphoprotein</keyword>
<dbReference type="SMART" id="SM00091">
    <property type="entry name" value="PAS"/>
    <property type="match status" value="3"/>
</dbReference>
<dbReference type="InterPro" id="IPR013656">
    <property type="entry name" value="PAS_4"/>
</dbReference>
<dbReference type="Proteomes" id="UP000179129">
    <property type="component" value="Unassembled WGS sequence"/>
</dbReference>
<dbReference type="SUPFAM" id="SSF52172">
    <property type="entry name" value="CheY-like"/>
    <property type="match status" value="2"/>
</dbReference>
<comment type="subunit">
    <text evidence="9">At low DSF concentrations, interacts with RpfF.</text>
</comment>
<evidence type="ECO:0000256" key="6">
    <source>
        <dbReference type="ARBA" id="ARBA00022777"/>
    </source>
</evidence>
<feature type="coiled-coil region" evidence="13">
    <location>
        <begin position="399"/>
        <end position="451"/>
    </location>
</feature>
<dbReference type="InterPro" id="IPR003661">
    <property type="entry name" value="HisK_dim/P_dom"/>
</dbReference>
<dbReference type="SUPFAM" id="SSF47384">
    <property type="entry name" value="Homodimeric domain of signal transducing histidine kinase"/>
    <property type="match status" value="1"/>
</dbReference>